<dbReference type="Proteomes" id="UP000683925">
    <property type="component" value="Unassembled WGS sequence"/>
</dbReference>
<evidence type="ECO:0008006" key="3">
    <source>
        <dbReference type="Google" id="ProtNLM"/>
    </source>
</evidence>
<accession>A0A8S1UGA4</accession>
<keyword evidence="2" id="KW-1185">Reference proteome</keyword>
<dbReference type="OrthoDB" id="10249433at2759"/>
<organism evidence="1 2">
    <name type="scientific">Paramecium octaurelia</name>
    <dbReference type="NCBI Taxonomy" id="43137"/>
    <lineage>
        <taxon>Eukaryota</taxon>
        <taxon>Sar</taxon>
        <taxon>Alveolata</taxon>
        <taxon>Ciliophora</taxon>
        <taxon>Intramacronucleata</taxon>
        <taxon>Oligohymenophorea</taxon>
        <taxon>Peniculida</taxon>
        <taxon>Parameciidae</taxon>
        <taxon>Paramecium</taxon>
    </lineage>
</organism>
<evidence type="ECO:0000313" key="1">
    <source>
        <dbReference type="EMBL" id="CAD8163237.1"/>
    </source>
</evidence>
<proteinExistence type="predicted"/>
<protein>
    <recommendedName>
        <fullName evidence="3">Serine aminopeptidase S33 domain-containing protein</fullName>
    </recommendedName>
</protein>
<name>A0A8S1UGA4_PAROT</name>
<dbReference type="PANTHER" id="PTHR12277">
    <property type="entry name" value="ALPHA/BETA HYDROLASE DOMAIN-CONTAINING PROTEIN"/>
    <property type="match status" value="1"/>
</dbReference>
<evidence type="ECO:0000313" key="2">
    <source>
        <dbReference type="Proteomes" id="UP000683925"/>
    </source>
</evidence>
<reference evidence="1" key="1">
    <citation type="submission" date="2021-01" db="EMBL/GenBank/DDBJ databases">
        <authorList>
            <consortium name="Genoscope - CEA"/>
            <person name="William W."/>
        </authorList>
    </citation>
    <scope>NUCLEOTIDE SEQUENCE</scope>
</reference>
<comment type="caution">
    <text evidence="1">The sequence shown here is derived from an EMBL/GenBank/DDBJ whole genome shotgun (WGS) entry which is preliminary data.</text>
</comment>
<dbReference type="OMA" id="NRNCAGL"/>
<dbReference type="EMBL" id="CAJJDP010000043">
    <property type="protein sequence ID" value="CAD8163237.1"/>
    <property type="molecule type" value="Genomic_DNA"/>
</dbReference>
<dbReference type="PANTHER" id="PTHR12277:SF197">
    <property type="entry name" value="CHROMOSOME UNDETERMINED SCAFFOLD_38, WHOLE GENOME SHOTGUN SEQUENCE"/>
    <property type="match status" value="1"/>
</dbReference>
<sequence>MQQQNINDQSLEQLRQIANTIFPGQGCGYYQHFAKKVQYIEMEGANRIPYYLLENEDKSTNNYIIYFHGNGENIENSFSMLDRFTNYVKAHFVLVEYPGYGGYQTTIFTTAEQIEKDALIVFDYVKQKFAVKDNQIYVFGRSIGTGPAFYLGTNRNCAGLIILSAYITLYKLVNDIVPNRAHYFLNENHLNNEENSQKIKCKCLFIHGQKDNLTFLKPIQDLYNNLPAHIKEQSYLSIHENMTHNNFLIKENIIDPIINFYTELKVPIEEQNKKKEQDLD</sequence>
<gene>
    <name evidence="1" type="ORF">POCTA_138.1.T0430061</name>
</gene>
<dbReference type="AlphaFoldDB" id="A0A8S1UGA4"/>